<dbReference type="OrthoDB" id="2446741at2759"/>
<comment type="caution">
    <text evidence="1">The sequence shown here is derived from an EMBL/GenBank/DDBJ whole genome shotgun (WGS) entry which is preliminary data.</text>
</comment>
<protein>
    <recommendedName>
        <fullName evidence="3">F-box domain-containing protein</fullName>
    </recommendedName>
</protein>
<gene>
    <name evidence="1" type="ORF">BGZ65_010087</name>
</gene>
<keyword evidence="2" id="KW-1185">Reference proteome</keyword>
<dbReference type="EMBL" id="JAAAHW010004730">
    <property type="protein sequence ID" value="KAF9971981.1"/>
    <property type="molecule type" value="Genomic_DNA"/>
</dbReference>
<accession>A0A9P6M792</accession>
<organism evidence="1 2">
    <name type="scientific">Modicella reniformis</name>
    <dbReference type="NCBI Taxonomy" id="1440133"/>
    <lineage>
        <taxon>Eukaryota</taxon>
        <taxon>Fungi</taxon>
        <taxon>Fungi incertae sedis</taxon>
        <taxon>Mucoromycota</taxon>
        <taxon>Mortierellomycotina</taxon>
        <taxon>Mortierellomycetes</taxon>
        <taxon>Mortierellales</taxon>
        <taxon>Mortierellaceae</taxon>
        <taxon>Modicella</taxon>
    </lineage>
</organism>
<name>A0A9P6M792_9FUNG</name>
<dbReference type="AlphaFoldDB" id="A0A9P6M792"/>
<sequence>MNSSNVFDIPEILNVIANNLDRSSQFKCLHVCKVFHTAIVPKLWKLIELHPRPGIKRSIPSVAELERHKHYIQDLFFKLSSPEYLQLRGLSQLSLLAISDDMDTLDEVFDKTLVDLAGFIIAHSPTIQSVEIGISSYDSPSTPRILWSALGQCSLLRKIYLVGMTIPAESFTLFLQVCAKTRHLEFQDLHLPSWPVYPQHNEDHVSNGSSDDFVFTGPERLILSGVYSDPNPTLTGHNWGMMVRHFCNLKYLSLRERDVDRYNALFQTLSKEPWTLPSLQYLDMSLTLADDASLAGLIKQIHQLR</sequence>
<reference evidence="1" key="1">
    <citation type="journal article" date="2020" name="Fungal Divers.">
        <title>Resolving the Mortierellaceae phylogeny through synthesis of multi-gene phylogenetics and phylogenomics.</title>
        <authorList>
            <person name="Vandepol N."/>
            <person name="Liber J."/>
            <person name="Desiro A."/>
            <person name="Na H."/>
            <person name="Kennedy M."/>
            <person name="Barry K."/>
            <person name="Grigoriev I.V."/>
            <person name="Miller A.N."/>
            <person name="O'Donnell K."/>
            <person name="Stajich J.E."/>
            <person name="Bonito G."/>
        </authorList>
    </citation>
    <scope>NUCLEOTIDE SEQUENCE</scope>
    <source>
        <strain evidence="1">MES-2147</strain>
    </source>
</reference>
<feature type="non-terminal residue" evidence="1">
    <location>
        <position position="305"/>
    </location>
</feature>
<dbReference type="SUPFAM" id="SSF52047">
    <property type="entry name" value="RNI-like"/>
    <property type="match status" value="1"/>
</dbReference>
<dbReference type="Gene3D" id="3.80.10.10">
    <property type="entry name" value="Ribonuclease Inhibitor"/>
    <property type="match status" value="1"/>
</dbReference>
<evidence type="ECO:0000313" key="1">
    <source>
        <dbReference type="EMBL" id="KAF9971981.1"/>
    </source>
</evidence>
<dbReference type="Proteomes" id="UP000749646">
    <property type="component" value="Unassembled WGS sequence"/>
</dbReference>
<dbReference type="InterPro" id="IPR032675">
    <property type="entry name" value="LRR_dom_sf"/>
</dbReference>
<evidence type="ECO:0000313" key="2">
    <source>
        <dbReference type="Proteomes" id="UP000749646"/>
    </source>
</evidence>
<evidence type="ECO:0008006" key="3">
    <source>
        <dbReference type="Google" id="ProtNLM"/>
    </source>
</evidence>
<proteinExistence type="predicted"/>